<dbReference type="SUPFAM" id="SSF53062">
    <property type="entry name" value="PTS system fructose IIA component-like"/>
    <property type="match status" value="1"/>
</dbReference>
<dbReference type="InterPro" id="IPR004701">
    <property type="entry name" value="PTS_EIIA_man-typ"/>
</dbReference>
<feature type="domain" description="PRD" evidence="8">
    <location>
        <begin position="431"/>
        <end position="536"/>
    </location>
</feature>
<organism evidence="9 10">
    <name type="scientific">Bacillus cytotoxicus</name>
    <dbReference type="NCBI Taxonomy" id="580165"/>
    <lineage>
        <taxon>Bacteria</taxon>
        <taxon>Bacillati</taxon>
        <taxon>Bacillota</taxon>
        <taxon>Bacilli</taxon>
        <taxon>Bacillales</taxon>
        <taxon>Bacillaceae</taxon>
        <taxon>Bacillus</taxon>
        <taxon>Bacillus cereus group</taxon>
    </lineage>
</organism>
<dbReference type="InterPro" id="IPR036662">
    <property type="entry name" value="PTS_EIIA_man-typ_sf"/>
</dbReference>
<dbReference type="PROSITE" id="PS51096">
    <property type="entry name" value="PTS_EIIA_TYPE_4"/>
    <property type="match status" value="1"/>
</dbReference>
<dbReference type="Gene3D" id="1.10.1790.10">
    <property type="entry name" value="PRD domain"/>
    <property type="match status" value="2"/>
</dbReference>
<evidence type="ECO:0000259" key="6">
    <source>
        <dbReference type="PROSITE" id="PS50045"/>
    </source>
</evidence>
<dbReference type="InterPro" id="IPR003593">
    <property type="entry name" value="AAA+_ATPase"/>
</dbReference>
<dbReference type="AlphaFoldDB" id="A0AAX2CMR4"/>
<keyword evidence="5" id="KW-0238">DNA-binding</keyword>
<keyword evidence="1" id="KW-0808">Transferase</keyword>
<accession>A0AAX2CMR4</accession>
<dbReference type="CDD" id="cd00006">
    <property type="entry name" value="PTS_IIA_man"/>
    <property type="match status" value="1"/>
</dbReference>
<dbReference type="EMBL" id="FMIK01000063">
    <property type="protein sequence ID" value="SCM06285.1"/>
    <property type="molecule type" value="Genomic_DNA"/>
</dbReference>
<dbReference type="Proteomes" id="UP000242164">
    <property type="component" value="Unassembled WGS sequence"/>
</dbReference>
<dbReference type="GO" id="GO:0016301">
    <property type="term" value="F:kinase activity"/>
    <property type="evidence" value="ECO:0007669"/>
    <property type="project" value="UniProtKB-KW"/>
</dbReference>
<reference evidence="9 10" key="1">
    <citation type="submission" date="2016-08" db="EMBL/GenBank/DDBJ databases">
        <authorList>
            <person name="Loux V."/>
            <person name="Rue O."/>
        </authorList>
    </citation>
    <scope>NUCLEOTIDE SEQUENCE [LARGE SCALE GENOMIC DNA]</scope>
    <source>
        <strain evidence="9 10">AFSSA_08CEB44bac</strain>
    </source>
</reference>
<feature type="domain" description="PRD" evidence="8">
    <location>
        <begin position="786"/>
        <end position="892"/>
    </location>
</feature>
<dbReference type="PANTHER" id="PTHR32071">
    <property type="entry name" value="TRANSCRIPTIONAL REGULATORY PROTEIN"/>
    <property type="match status" value="1"/>
</dbReference>
<dbReference type="GO" id="GO:0006355">
    <property type="term" value="P:regulation of DNA-templated transcription"/>
    <property type="evidence" value="ECO:0007669"/>
    <property type="project" value="InterPro"/>
</dbReference>
<dbReference type="PROSITE" id="PS50045">
    <property type="entry name" value="SIGMA54_INTERACT_4"/>
    <property type="match status" value="1"/>
</dbReference>
<comment type="caution">
    <text evidence="9">The sequence shown here is derived from an EMBL/GenBank/DDBJ whole genome shotgun (WGS) entry which is preliminary data.</text>
</comment>
<dbReference type="Pfam" id="PF03610">
    <property type="entry name" value="EIIA-man"/>
    <property type="match status" value="1"/>
</dbReference>
<sequence>MKRIDLIYDAIQKGHYTEGVTASDLATLLQLDRANVSSDLNKLVKDGRLCKTNTRPVRFYIELNHLLETPSTGSTALDNFAKENTSLKIAIEKAKAAVLYPPNGMHTLLLGETGVGKSMFASLMHEYAIEVNQLQKDAPFIIFNCADYANNPQLLLGQLFGIKKGAYTGANEQKGLIEKAHEGILFLDEVHRLPPEGQEMLFTFIDRGVYRRLGETENERKAKVLIIAATTEEPNSFLLKTFTRRIPMTITLPPLRERTYEERFTLLQLFFTNEAIRLRKNIHVSPNAMRALVFYQCPNNIGQLKADVQIACAKAYSDFVTKKRESVRVSSTDLPWYIKEGLFIERKSRHLYQVPNETFLFTSDKGWSKHELDNQRTSIYEYIDHKYEELQAQGIEEAELELLIENDIQSFFVQYFHQMSKTTNHENVFKIVDHCIVSVCEKIASLVEKHLSKTFDEKVFLALNLHVQTTLQRIRSGKQIHHPQLNQIRTKYKEAFSVAMKCLQVLEDELQITMPIDEAGFLTMFFVVDPLPASQAEVKVLILAHGNGIATEMANVANELLGMHEVTGIDMPLHESPKSFLERVKVYMRTLEHINGLLLLVDMGSLAYIGDILETEFQIPVRVLSMTSTPHVLEAARKAQLGYSLDALYETVKNLTPFYLHVHEEKKKPLSPMKSVILTACLTGEGSALAIQKMLENYLRFDKNLIEIIPISIVHQKDLTKMLENIKKERNIICIVTNFDVQVPCLTYHFQDIVNYKAIQPIQELITYEETYAKMADILGQQMQRDDGALMIKTIRYTLNTIQELTSLQLNPDSLMGVILHMSCMIDRLQKGESLLPYPDRETRRQDQYWMYMKVKKALQPIENTFTVNIPDDEVFYVMDFFIKNQPQKDHETNESP</sequence>
<evidence type="ECO:0000313" key="9">
    <source>
        <dbReference type="EMBL" id="SCM06285.1"/>
    </source>
</evidence>
<dbReference type="RefSeq" id="WP_012096196.1">
    <property type="nucleotide sequence ID" value="NZ_CP024101.1"/>
</dbReference>
<dbReference type="SMART" id="SM00382">
    <property type="entry name" value="AAA"/>
    <property type="match status" value="1"/>
</dbReference>
<name>A0AAX2CMR4_9BACI</name>
<dbReference type="GO" id="GO:0016020">
    <property type="term" value="C:membrane"/>
    <property type="evidence" value="ECO:0007669"/>
    <property type="project" value="InterPro"/>
</dbReference>
<feature type="domain" description="Sigma-54 factor interaction" evidence="6">
    <location>
        <begin position="80"/>
        <end position="313"/>
    </location>
</feature>
<dbReference type="InterPro" id="IPR036634">
    <property type="entry name" value="PRD_sf"/>
</dbReference>
<protein>
    <submittedName>
        <fullName evidence="9">Transcriptional antiterminator</fullName>
    </submittedName>
</protein>
<dbReference type="SUPFAM" id="SSF63520">
    <property type="entry name" value="PTS-regulatory domain, PRD"/>
    <property type="match status" value="2"/>
</dbReference>
<gene>
    <name evidence="9" type="ORF">BCB44BAC_04210</name>
</gene>
<evidence type="ECO:0000256" key="3">
    <source>
        <dbReference type="ARBA" id="ARBA00022777"/>
    </source>
</evidence>
<dbReference type="GO" id="GO:0005524">
    <property type="term" value="F:ATP binding"/>
    <property type="evidence" value="ECO:0007669"/>
    <property type="project" value="UniProtKB-KW"/>
</dbReference>
<dbReference type="GO" id="GO:0009401">
    <property type="term" value="P:phosphoenolpyruvate-dependent sugar phosphotransferase system"/>
    <property type="evidence" value="ECO:0007669"/>
    <property type="project" value="InterPro"/>
</dbReference>
<evidence type="ECO:0000259" key="8">
    <source>
        <dbReference type="PROSITE" id="PS51372"/>
    </source>
</evidence>
<dbReference type="InterPro" id="IPR011608">
    <property type="entry name" value="PRD"/>
</dbReference>
<dbReference type="Pfam" id="PF00158">
    <property type="entry name" value="Sigma54_activat"/>
    <property type="match status" value="1"/>
</dbReference>
<dbReference type="PROSITE" id="PS51372">
    <property type="entry name" value="PRD_2"/>
    <property type="match status" value="2"/>
</dbReference>
<dbReference type="CDD" id="cd00009">
    <property type="entry name" value="AAA"/>
    <property type="match status" value="1"/>
</dbReference>
<dbReference type="Gene3D" id="3.40.50.510">
    <property type="entry name" value="Phosphotransferase system, mannose-type IIA component"/>
    <property type="match status" value="1"/>
</dbReference>
<keyword evidence="2" id="KW-0547">Nucleotide-binding</keyword>
<dbReference type="InterPro" id="IPR025943">
    <property type="entry name" value="Sigma_54_int_dom_ATP-bd_2"/>
</dbReference>
<feature type="domain" description="PTS EIIA type-4" evidence="7">
    <location>
        <begin position="537"/>
        <end position="670"/>
    </location>
</feature>
<evidence type="ECO:0000256" key="5">
    <source>
        <dbReference type="ARBA" id="ARBA00023125"/>
    </source>
</evidence>
<evidence type="ECO:0000256" key="1">
    <source>
        <dbReference type="ARBA" id="ARBA00022679"/>
    </source>
</evidence>
<dbReference type="InterPro" id="IPR002078">
    <property type="entry name" value="Sigma_54_int"/>
</dbReference>
<proteinExistence type="predicted"/>
<dbReference type="GeneID" id="33898993"/>
<dbReference type="GO" id="GO:0003677">
    <property type="term" value="F:DNA binding"/>
    <property type="evidence" value="ECO:0007669"/>
    <property type="project" value="UniProtKB-KW"/>
</dbReference>
<dbReference type="SUPFAM" id="SSF52540">
    <property type="entry name" value="P-loop containing nucleoside triphosphate hydrolases"/>
    <property type="match status" value="1"/>
</dbReference>
<dbReference type="InterPro" id="IPR036390">
    <property type="entry name" value="WH_DNA-bd_sf"/>
</dbReference>
<dbReference type="Gene3D" id="3.40.50.300">
    <property type="entry name" value="P-loop containing nucleotide triphosphate hydrolases"/>
    <property type="match status" value="1"/>
</dbReference>
<keyword evidence="3" id="KW-0418">Kinase</keyword>
<evidence type="ECO:0000313" key="10">
    <source>
        <dbReference type="Proteomes" id="UP000242164"/>
    </source>
</evidence>
<evidence type="ECO:0000259" key="7">
    <source>
        <dbReference type="PROSITE" id="PS51096"/>
    </source>
</evidence>
<dbReference type="InterPro" id="IPR033887">
    <property type="entry name" value="PTS_IIA_man"/>
</dbReference>
<keyword evidence="4" id="KW-0067">ATP-binding</keyword>
<dbReference type="SUPFAM" id="SSF46785">
    <property type="entry name" value="Winged helix' DNA-binding domain"/>
    <property type="match status" value="1"/>
</dbReference>
<dbReference type="Pfam" id="PF00874">
    <property type="entry name" value="PRD"/>
    <property type="match status" value="2"/>
</dbReference>
<dbReference type="PROSITE" id="PS00676">
    <property type="entry name" value="SIGMA54_INTERACT_2"/>
    <property type="match status" value="1"/>
</dbReference>
<evidence type="ECO:0000256" key="4">
    <source>
        <dbReference type="ARBA" id="ARBA00022840"/>
    </source>
</evidence>
<dbReference type="InterPro" id="IPR027417">
    <property type="entry name" value="P-loop_NTPase"/>
</dbReference>
<evidence type="ECO:0000256" key="2">
    <source>
        <dbReference type="ARBA" id="ARBA00022741"/>
    </source>
</evidence>
<dbReference type="PANTHER" id="PTHR32071:SF38">
    <property type="entry name" value="PSP OPERON TRANSCRIPTIONAL ACTIVATOR"/>
    <property type="match status" value="1"/>
</dbReference>